<accession>A0A7Z7N685</accession>
<dbReference type="PANTHER" id="PTHR37625:SF4">
    <property type="entry name" value="OUTER MEMBRANE LIPOPROTEIN"/>
    <property type="match status" value="1"/>
</dbReference>
<dbReference type="InterPro" id="IPR038706">
    <property type="entry name" value="Type_VI_SciN-like_sf"/>
</dbReference>
<dbReference type="NCBIfam" id="TIGR03352">
    <property type="entry name" value="VI_chp_3"/>
    <property type="match status" value="1"/>
</dbReference>
<name>A0A7Z7N685_9BURK</name>
<gene>
    <name evidence="1" type="ORF">SAMN05446927_7156</name>
</gene>
<comment type="caution">
    <text evidence="1">The sequence shown here is derived from an EMBL/GenBank/DDBJ whole genome shotgun (WGS) entry which is preliminary data.</text>
</comment>
<dbReference type="AlphaFoldDB" id="A0A7Z7N685"/>
<dbReference type="PANTHER" id="PTHR37625">
    <property type="entry name" value="OUTER MEMBRANE LIPOPROTEIN-RELATED"/>
    <property type="match status" value="1"/>
</dbReference>
<sequence length="171" mass="18971">MTTVAASLILSACGAWQSVSDTTSDAYHAVFYKQVKMLNLDLTACASLNPDEASRSVSVAVRVYQLKDRKSFDAVSYDDLLKDDRAVLGADLQDIAGVVVNPRGAVSMSQPMRGDTQYVAVAAFFRDVTNEWDWRRVIAKKAMSANEPLRLELVDRELVAVTDVPRQRPEW</sequence>
<protein>
    <submittedName>
        <fullName evidence="1">Type VI secretion system protein VasD</fullName>
    </submittedName>
</protein>
<dbReference type="InterPro" id="IPR017734">
    <property type="entry name" value="T6SS_SciN"/>
</dbReference>
<keyword evidence="2" id="KW-1185">Reference proteome</keyword>
<organism evidence="1 2">
    <name type="scientific">Caballeronia arationis</name>
    <dbReference type="NCBI Taxonomy" id="1777142"/>
    <lineage>
        <taxon>Bacteria</taxon>
        <taxon>Pseudomonadati</taxon>
        <taxon>Pseudomonadota</taxon>
        <taxon>Betaproteobacteria</taxon>
        <taxon>Burkholderiales</taxon>
        <taxon>Burkholderiaceae</taxon>
        <taxon>Caballeronia</taxon>
    </lineage>
</organism>
<evidence type="ECO:0000313" key="2">
    <source>
        <dbReference type="Proteomes" id="UP000219522"/>
    </source>
</evidence>
<proteinExistence type="predicted"/>
<dbReference type="EMBL" id="OCSU01000003">
    <property type="protein sequence ID" value="SOE88540.1"/>
    <property type="molecule type" value="Genomic_DNA"/>
</dbReference>
<reference evidence="1 2" key="1">
    <citation type="submission" date="2017-09" db="EMBL/GenBank/DDBJ databases">
        <authorList>
            <person name="Varghese N."/>
            <person name="Submissions S."/>
        </authorList>
    </citation>
    <scope>NUCLEOTIDE SEQUENCE [LARGE SCALE GENOMIC DNA]</scope>
    <source>
        <strain evidence="1 2">OK806</strain>
    </source>
</reference>
<dbReference type="Pfam" id="PF12790">
    <property type="entry name" value="T6SS-SciN"/>
    <property type="match status" value="1"/>
</dbReference>
<evidence type="ECO:0000313" key="1">
    <source>
        <dbReference type="EMBL" id="SOE88540.1"/>
    </source>
</evidence>
<dbReference type="RefSeq" id="WP_097190761.1">
    <property type="nucleotide sequence ID" value="NZ_OCSU01000003.1"/>
</dbReference>
<dbReference type="Proteomes" id="UP000219522">
    <property type="component" value="Unassembled WGS sequence"/>
</dbReference>
<dbReference type="Gene3D" id="2.60.40.4150">
    <property type="entry name" value="Type VI secretion system, lipoprotein SciN"/>
    <property type="match status" value="1"/>
</dbReference>